<gene>
    <name evidence="6" type="primary">ppk2_2</name>
    <name evidence="6" type="ORF">GCM10023209_11190</name>
</gene>
<proteinExistence type="inferred from homology"/>
<reference evidence="7" key="1">
    <citation type="journal article" date="2019" name="Int. J. Syst. Evol. Microbiol.">
        <title>The Global Catalogue of Microorganisms (GCM) 10K type strain sequencing project: providing services to taxonomists for standard genome sequencing and annotation.</title>
        <authorList>
            <consortium name="The Broad Institute Genomics Platform"/>
            <consortium name="The Broad Institute Genome Sequencing Center for Infectious Disease"/>
            <person name="Wu L."/>
            <person name="Ma J."/>
        </authorList>
    </citation>
    <scope>NUCLEOTIDE SEQUENCE [LARGE SCALE GENOMIC DNA]</scope>
    <source>
        <strain evidence="7">JCM 18015</strain>
    </source>
</reference>
<feature type="domain" description="Polyphosphate kinase-2-related" evidence="5">
    <location>
        <begin position="44"/>
        <end position="269"/>
    </location>
</feature>
<dbReference type="InterPro" id="IPR022488">
    <property type="entry name" value="PPK2-related"/>
</dbReference>
<dbReference type="Gene3D" id="3.40.50.300">
    <property type="entry name" value="P-loop containing nucleotide triphosphate hydrolases"/>
    <property type="match status" value="1"/>
</dbReference>
<dbReference type="InterPro" id="IPR027417">
    <property type="entry name" value="P-loop_NTPase"/>
</dbReference>
<keyword evidence="2 4" id="KW-0808">Transferase</keyword>
<evidence type="ECO:0000313" key="7">
    <source>
        <dbReference type="Proteomes" id="UP001499910"/>
    </source>
</evidence>
<dbReference type="RefSeq" id="WP_259546197.1">
    <property type="nucleotide sequence ID" value="NZ_BAABHW010000001.1"/>
</dbReference>
<name>A0ABP9L1R0_9RHOB</name>
<organism evidence="6 7">
    <name type="scientific">[Roseibacterium] beibuensis</name>
    <dbReference type="NCBI Taxonomy" id="1193142"/>
    <lineage>
        <taxon>Bacteria</taxon>
        <taxon>Pseudomonadati</taxon>
        <taxon>Pseudomonadota</taxon>
        <taxon>Alphaproteobacteria</taxon>
        <taxon>Rhodobacterales</taxon>
        <taxon>Roseobacteraceae</taxon>
        <taxon>Roseicyclus</taxon>
    </lineage>
</organism>
<evidence type="ECO:0000259" key="5">
    <source>
        <dbReference type="Pfam" id="PF03976"/>
    </source>
</evidence>
<evidence type="ECO:0000256" key="1">
    <source>
        <dbReference type="ARBA" id="ARBA00009924"/>
    </source>
</evidence>
<comment type="function">
    <text evidence="4">Uses inorganic polyphosphate (polyP) as a donor to convert GDP to GTP or ADP to ATP.</text>
</comment>
<evidence type="ECO:0000256" key="4">
    <source>
        <dbReference type="RuleBase" id="RU369062"/>
    </source>
</evidence>
<dbReference type="NCBIfam" id="TIGR03707">
    <property type="entry name" value="PPK2_P_aer"/>
    <property type="match status" value="1"/>
</dbReference>
<dbReference type="InterPro" id="IPR022486">
    <property type="entry name" value="PPK2_PA0141"/>
</dbReference>
<dbReference type="SUPFAM" id="SSF52540">
    <property type="entry name" value="P-loop containing nucleoside triphosphate hydrolases"/>
    <property type="match status" value="1"/>
</dbReference>
<keyword evidence="7" id="KW-1185">Reference proteome</keyword>
<comment type="similarity">
    <text evidence="1 4">Belongs to the polyphosphate kinase 2 (PPK2) family. Class I subfamily.</text>
</comment>
<dbReference type="EMBL" id="BAABHW010000001">
    <property type="protein sequence ID" value="GAA5069442.1"/>
    <property type="molecule type" value="Genomic_DNA"/>
</dbReference>
<dbReference type="GO" id="GO:0016301">
    <property type="term" value="F:kinase activity"/>
    <property type="evidence" value="ECO:0007669"/>
    <property type="project" value="UniProtKB-KW"/>
</dbReference>
<sequence>MSKPFDGAITRFYKEEAPESVRKAIKSAKKDTILDPGYPYPERMDKKEYEGQLAALQIELVKFHAWVRDTGERIAVVFEGRDAAGKGGSIKRVRENLNPRVAGVVALQKPTEREASQWYFQRYVHHLPAAGEIRLFDRSWYNRGVVEHVFGFCMPEQRQAFFRQLPDFEHMLVRDGVRLTKLWLNVGRAEQLRRFLDRENDPLKQWKLSWIDVEGLKKWDAYSDAIGETLALGHTAHAPWTVIRADDKRRARLAVIRAILSGMDYPGKDDELVGKPDPMICGGPEMWADHSAPNGG</sequence>
<dbReference type="EC" id="2.7.4.-" evidence="4"/>
<evidence type="ECO:0000313" key="6">
    <source>
        <dbReference type="EMBL" id="GAA5069442.1"/>
    </source>
</evidence>
<evidence type="ECO:0000256" key="3">
    <source>
        <dbReference type="ARBA" id="ARBA00022777"/>
    </source>
</evidence>
<comment type="caution">
    <text evidence="6">The sequence shown here is derived from an EMBL/GenBank/DDBJ whole genome shotgun (WGS) entry which is preliminary data.</text>
</comment>
<dbReference type="Pfam" id="PF03976">
    <property type="entry name" value="PPK2"/>
    <property type="match status" value="1"/>
</dbReference>
<dbReference type="PANTHER" id="PTHR34383:SF1">
    <property type="entry name" value="ADP-POLYPHOSPHATE PHOSPHOTRANSFERASE"/>
    <property type="match status" value="1"/>
</dbReference>
<dbReference type="Proteomes" id="UP001499910">
    <property type="component" value="Unassembled WGS sequence"/>
</dbReference>
<comment type="subunit">
    <text evidence="4">Homotetramer.</text>
</comment>
<protein>
    <recommendedName>
        <fullName evidence="4">ADP/GDP-polyphosphate phosphotransferase</fullName>
        <ecNumber evidence="4">2.7.4.-</ecNumber>
    </recommendedName>
    <alternativeName>
        <fullName evidence="4">Polyphosphate kinase PPK2</fullName>
    </alternativeName>
</protein>
<evidence type="ECO:0000256" key="2">
    <source>
        <dbReference type="ARBA" id="ARBA00022679"/>
    </source>
</evidence>
<dbReference type="InterPro" id="IPR016898">
    <property type="entry name" value="Polyphosphate_phosphotransfera"/>
</dbReference>
<keyword evidence="3 4" id="KW-0418">Kinase</keyword>
<accession>A0ABP9L1R0</accession>
<dbReference type="PIRSF" id="PIRSF028756">
    <property type="entry name" value="PPK2_prd"/>
    <property type="match status" value="1"/>
</dbReference>
<dbReference type="PANTHER" id="PTHR34383">
    <property type="entry name" value="POLYPHOSPHATE:AMP PHOSPHOTRANSFERASE-RELATED"/>
    <property type="match status" value="1"/>
</dbReference>